<dbReference type="AlphaFoldDB" id="A0A1F5GUS3"/>
<evidence type="ECO:0000313" key="1">
    <source>
        <dbReference type="EMBL" id="OGD95584.1"/>
    </source>
</evidence>
<dbReference type="STRING" id="1797724.A3A48_00735"/>
<name>A0A1F5GUS3_9BACT</name>
<dbReference type="EMBL" id="MFBN01000015">
    <property type="protein sequence ID" value="OGD95584.1"/>
    <property type="molecule type" value="Genomic_DNA"/>
</dbReference>
<organism evidence="1 2">
    <name type="scientific">Candidatus Curtissbacteria bacterium RIFCSPLOWO2_01_FULL_37_9</name>
    <dbReference type="NCBI Taxonomy" id="1797724"/>
    <lineage>
        <taxon>Bacteria</taxon>
        <taxon>Candidatus Curtissiibacteriota</taxon>
    </lineage>
</organism>
<dbReference type="Proteomes" id="UP000178336">
    <property type="component" value="Unassembled WGS sequence"/>
</dbReference>
<comment type="caution">
    <text evidence="1">The sequence shown here is derived from an EMBL/GenBank/DDBJ whole genome shotgun (WGS) entry which is preliminary data.</text>
</comment>
<proteinExistence type="predicted"/>
<accession>A0A1F5GUS3</accession>
<gene>
    <name evidence="1" type="ORF">A3A48_00735</name>
</gene>
<sequence>MGLLKFSIGKFLLTSFSIHSTISHRVVKEIESSIVQHYRDFCFENRIELSKFRRVYFRKKDAEDRDPRLCQALSQITADPSVDSKALLIINKLNAQGDLIDLLLIPKGSPYYDFCEDVQDFPPIREGDMFVMTVSRRDKSRPGFKYIAVVQDEVPPDIKLKRAASIAVREVSVIFGCNPRILMAEAKEVTRVEFVKAIRDLDKKGIRVLSSITERFPELEISKSIHVAA</sequence>
<reference evidence="1 2" key="1">
    <citation type="journal article" date="2016" name="Nat. Commun.">
        <title>Thousands of microbial genomes shed light on interconnected biogeochemical processes in an aquifer system.</title>
        <authorList>
            <person name="Anantharaman K."/>
            <person name="Brown C.T."/>
            <person name="Hug L.A."/>
            <person name="Sharon I."/>
            <person name="Castelle C.J."/>
            <person name="Probst A.J."/>
            <person name="Thomas B.C."/>
            <person name="Singh A."/>
            <person name="Wilkins M.J."/>
            <person name="Karaoz U."/>
            <person name="Brodie E.L."/>
            <person name="Williams K.H."/>
            <person name="Hubbard S.S."/>
            <person name="Banfield J.F."/>
        </authorList>
    </citation>
    <scope>NUCLEOTIDE SEQUENCE [LARGE SCALE GENOMIC DNA]</scope>
</reference>
<protein>
    <submittedName>
        <fullName evidence="1">Uncharacterized protein</fullName>
    </submittedName>
</protein>
<evidence type="ECO:0000313" key="2">
    <source>
        <dbReference type="Proteomes" id="UP000178336"/>
    </source>
</evidence>